<organism evidence="17 18">
    <name type="scientific">Heterotrigona itama</name>
    <dbReference type="NCBI Taxonomy" id="395501"/>
    <lineage>
        <taxon>Eukaryota</taxon>
        <taxon>Metazoa</taxon>
        <taxon>Ecdysozoa</taxon>
        <taxon>Arthropoda</taxon>
        <taxon>Hexapoda</taxon>
        <taxon>Insecta</taxon>
        <taxon>Pterygota</taxon>
        <taxon>Neoptera</taxon>
        <taxon>Endopterygota</taxon>
        <taxon>Hymenoptera</taxon>
        <taxon>Apocrita</taxon>
        <taxon>Aculeata</taxon>
        <taxon>Apoidea</taxon>
        <taxon>Anthophila</taxon>
        <taxon>Apidae</taxon>
        <taxon>Heterotrigona</taxon>
    </lineage>
</organism>
<comment type="similarity">
    <text evidence="5">Belongs to the TMEM256 family.</text>
</comment>
<evidence type="ECO:0000256" key="14">
    <source>
        <dbReference type="ARBA" id="ARBA00035167"/>
    </source>
</evidence>
<dbReference type="GO" id="GO:0005791">
    <property type="term" value="C:rough endoplasmic reticulum"/>
    <property type="evidence" value="ECO:0007669"/>
    <property type="project" value="UniProtKB-SubCell"/>
</dbReference>
<evidence type="ECO:0000256" key="12">
    <source>
        <dbReference type="ARBA" id="ARBA00023136"/>
    </source>
</evidence>
<dbReference type="InterPro" id="IPR043140">
    <property type="entry name" value="Ribosomal_uS14_sf"/>
</dbReference>
<evidence type="ECO:0000256" key="2">
    <source>
        <dbReference type="ARBA" id="ARBA00004141"/>
    </source>
</evidence>
<proteinExistence type="inferred from homology"/>
<evidence type="ECO:0000256" key="8">
    <source>
        <dbReference type="ARBA" id="ARBA00022692"/>
    </source>
</evidence>
<evidence type="ECO:0000256" key="7">
    <source>
        <dbReference type="ARBA" id="ARBA00011542"/>
    </source>
</evidence>
<evidence type="ECO:0000256" key="6">
    <source>
        <dbReference type="ARBA" id="ARBA00009083"/>
    </source>
</evidence>
<evidence type="ECO:0000256" key="10">
    <source>
        <dbReference type="ARBA" id="ARBA00022980"/>
    </source>
</evidence>
<dbReference type="PANTHER" id="PTHR43461:SF1">
    <property type="entry name" value="TRANSMEMBRANE PROTEIN 256"/>
    <property type="match status" value="1"/>
</dbReference>
<dbReference type="GO" id="GO:0005840">
    <property type="term" value="C:ribosome"/>
    <property type="evidence" value="ECO:0007669"/>
    <property type="project" value="UniProtKB-KW"/>
</dbReference>
<evidence type="ECO:0000256" key="5">
    <source>
        <dbReference type="ARBA" id="ARBA00006208"/>
    </source>
</evidence>
<dbReference type="GO" id="GO:1990904">
    <property type="term" value="C:ribonucleoprotein complex"/>
    <property type="evidence" value="ECO:0007669"/>
    <property type="project" value="UniProtKB-KW"/>
</dbReference>
<dbReference type="InterPro" id="IPR006696">
    <property type="entry name" value="DUF423"/>
</dbReference>
<dbReference type="EMBL" id="CAJDYZ010006764">
    <property type="protein sequence ID" value="CAD1473651.1"/>
    <property type="molecule type" value="Genomic_DNA"/>
</dbReference>
<keyword evidence="10" id="KW-0689">Ribosomal protein</keyword>
<dbReference type="Pfam" id="PF00253">
    <property type="entry name" value="Ribosomal_S14"/>
    <property type="match status" value="1"/>
</dbReference>
<protein>
    <recommendedName>
        <fullName evidence="14">Small ribosomal subunit protein uS14</fullName>
    </recommendedName>
    <alternativeName>
        <fullName evidence="15">40S ribosomal protein S29</fullName>
    </alternativeName>
</protein>
<keyword evidence="13" id="KW-0687">Ribonucleoprotein</keyword>
<dbReference type="FunFam" id="4.10.830.10:FF:000002">
    <property type="entry name" value="40S ribosomal protein S29"/>
    <property type="match status" value="1"/>
</dbReference>
<dbReference type="GO" id="GO:0016020">
    <property type="term" value="C:membrane"/>
    <property type="evidence" value="ECO:0007669"/>
    <property type="project" value="UniProtKB-SubCell"/>
</dbReference>
<keyword evidence="12 16" id="KW-0472">Membrane</keyword>
<dbReference type="Proteomes" id="UP000752696">
    <property type="component" value="Unassembled WGS sequence"/>
</dbReference>
<dbReference type="GO" id="GO:0003735">
    <property type="term" value="F:structural constituent of ribosome"/>
    <property type="evidence" value="ECO:0007669"/>
    <property type="project" value="InterPro"/>
</dbReference>
<dbReference type="InterPro" id="IPR039744">
    <property type="entry name" value="RIbosomal_uS14_euk_arc"/>
</dbReference>
<name>A0A6V7H2H0_9HYME</name>
<feature type="transmembrane region" description="Helical" evidence="16">
    <location>
        <begin position="117"/>
        <end position="138"/>
    </location>
</feature>
<dbReference type="OrthoDB" id="269173at2759"/>
<dbReference type="GO" id="GO:0008270">
    <property type="term" value="F:zinc ion binding"/>
    <property type="evidence" value="ECO:0007669"/>
    <property type="project" value="InterPro"/>
</dbReference>
<keyword evidence="18" id="KW-1185">Reference proteome</keyword>
<feature type="non-terminal residue" evidence="17">
    <location>
        <position position="162"/>
    </location>
</feature>
<dbReference type="Pfam" id="PF04241">
    <property type="entry name" value="DUF423"/>
    <property type="match status" value="1"/>
</dbReference>
<evidence type="ECO:0000256" key="15">
    <source>
        <dbReference type="ARBA" id="ARBA00035455"/>
    </source>
</evidence>
<keyword evidence="8 16" id="KW-0812">Transmembrane</keyword>
<evidence type="ECO:0000256" key="4">
    <source>
        <dbReference type="ARBA" id="ARBA00004514"/>
    </source>
</evidence>
<evidence type="ECO:0000256" key="1">
    <source>
        <dbReference type="ARBA" id="ARBA00001947"/>
    </source>
</evidence>
<evidence type="ECO:0000256" key="11">
    <source>
        <dbReference type="ARBA" id="ARBA00022989"/>
    </source>
</evidence>
<evidence type="ECO:0000256" key="13">
    <source>
        <dbReference type="ARBA" id="ARBA00023274"/>
    </source>
</evidence>
<evidence type="ECO:0000256" key="9">
    <source>
        <dbReference type="ARBA" id="ARBA00022824"/>
    </source>
</evidence>
<gene>
    <name evidence="17" type="ORF">MHI_LOCUS402976</name>
</gene>
<evidence type="ECO:0000313" key="18">
    <source>
        <dbReference type="Proteomes" id="UP000752696"/>
    </source>
</evidence>
<feature type="non-terminal residue" evidence="17">
    <location>
        <position position="1"/>
    </location>
</feature>
<dbReference type="NCBIfam" id="NF004424">
    <property type="entry name" value="PRK05766.1"/>
    <property type="match status" value="1"/>
</dbReference>
<evidence type="ECO:0000313" key="17">
    <source>
        <dbReference type="EMBL" id="CAD1473651.1"/>
    </source>
</evidence>
<comment type="subcellular location">
    <subcellularLocation>
        <location evidence="4">Cytoplasm</location>
        <location evidence="4">Cytosol</location>
    </subcellularLocation>
    <subcellularLocation>
        <location evidence="2">Membrane</location>
        <topology evidence="2">Multi-pass membrane protein</topology>
    </subcellularLocation>
    <subcellularLocation>
        <location evidence="3">Rough endoplasmic reticulum</location>
    </subcellularLocation>
</comment>
<comment type="subunit">
    <text evidence="7">Component of the 40S small ribosomal subunit.</text>
</comment>
<comment type="cofactor">
    <cofactor evidence="1">
        <name>Zn(2+)</name>
        <dbReference type="ChEBI" id="CHEBI:29105"/>
    </cofactor>
</comment>
<reference evidence="17" key="1">
    <citation type="submission" date="2020-07" db="EMBL/GenBank/DDBJ databases">
        <authorList>
            <person name="Nazaruddin N."/>
        </authorList>
    </citation>
    <scope>NUCLEOTIDE SEQUENCE</scope>
</reference>
<dbReference type="GO" id="GO:0005829">
    <property type="term" value="C:cytosol"/>
    <property type="evidence" value="ECO:0007669"/>
    <property type="project" value="UniProtKB-SubCell"/>
</dbReference>
<dbReference type="PANTHER" id="PTHR43461">
    <property type="entry name" value="TRANSMEMBRANE PROTEIN 256"/>
    <property type="match status" value="1"/>
</dbReference>
<comment type="similarity">
    <text evidence="6">Belongs to the universal ribosomal protein uS14 family.</text>
</comment>
<accession>A0A6V7H2H0</accession>
<dbReference type="Gene3D" id="4.10.830.10">
    <property type="entry name" value="30s Ribosomal Protein S14, Chain N"/>
    <property type="match status" value="1"/>
</dbReference>
<keyword evidence="9" id="KW-0256">Endoplasmic reticulum</keyword>
<dbReference type="InterPro" id="IPR001209">
    <property type="entry name" value="Ribosomal_uS14"/>
</dbReference>
<dbReference type="GO" id="GO:0006412">
    <property type="term" value="P:translation"/>
    <property type="evidence" value="ECO:0007669"/>
    <property type="project" value="InterPro"/>
</dbReference>
<dbReference type="AlphaFoldDB" id="A0A6V7H2H0"/>
<evidence type="ECO:0000256" key="3">
    <source>
        <dbReference type="ARBA" id="ARBA00004427"/>
    </source>
</evidence>
<sequence length="162" mass="17772">RACANRHGLIRKYGLNICRQCFREYAADIGFKKIPGNLGLTSKAEIQMMSPLWKLAANAGPFVKIAALSGAAAVTLGAYGSHKLSEKDKKQVFETASRYHFIHTLAMLGLPFCRARYLAATFLISGIVLFCGTCYYSAFTGDKKYNKLTPIGGMCFIVGWLS</sequence>
<evidence type="ECO:0000256" key="16">
    <source>
        <dbReference type="SAM" id="Phobius"/>
    </source>
</evidence>
<comment type="caution">
    <text evidence="17">The sequence shown here is derived from an EMBL/GenBank/DDBJ whole genome shotgun (WGS) entry which is preliminary data.</text>
</comment>
<keyword evidence="11 16" id="KW-1133">Transmembrane helix</keyword>